<reference evidence="1 2" key="1">
    <citation type="submission" date="2020-09" db="EMBL/GenBank/DDBJ databases">
        <title>De no assembly of potato wild relative species, Solanum commersonii.</title>
        <authorList>
            <person name="Cho K."/>
        </authorList>
    </citation>
    <scope>NUCLEOTIDE SEQUENCE [LARGE SCALE GENOMIC DNA]</scope>
    <source>
        <strain evidence="1">LZ3.2</strain>
        <tissue evidence="1">Leaf</tissue>
    </source>
</reference>
<evidence type="ECO:0000313" key="1">
    <source>
        <dbReference type="EMBL" id="KAG5595157.1"/>
    </source>
</evidence>
<dbReference type="EMBL" id="JACXVP010000007">
    <property type="protein sequence ID" value="KAG5595157.1"/>
    <property type="molecule type" value="Genomic_DNA"/>
</dbReference>
<organism evidence="1 2">
    <name type="scientific">Solanum commersonii</name>
    <name type="common">Commerson's wild potato</name>
    <name type="synonym">Commerson's nightshade</name>
    <dbReference type="NCBI Taxonomy" id="4109"/>
    <lineage>
        <taxon>Eukaryota</taxon>
        <taxon>Viridiplantae</taxon>
        <taxon>Streptophyta</taxon>
        <taxon>Embryophyta</taxon>
        <taxon>Tracheophyta</taxon>
        <taxon>Spermatophyta</taxon>
        <taxon>Magnoliopsida</taxon>
        <taxon>eudicotyledons</taxon>
        <taxon>Gunneridae</taxon>
        <taxon>Pentapetalae</taxon>
        <taxon>asterids</taxon>
        <taxon>lamiids</taxon>
        <taxon>Solanales</taxon>
        <taxon>Solanaceae</taxon>
        <taxon>Solanoideae</taxon>
        <taxon>Solaneae</taxon>
        <taxon>Solanum</taxon>
    </lineage>
</organism>
<sequence>MSTKSTRLEKVDVPQNLDLLNKWTIPKVPIKTIYDYALNSSEQAIHLLNERDTNLYKNQYNYLYIGMVQISFKPFTLKGLPKTFLAALRDVRI</sequence>
<dbReference type="AlphaFoldDB" id="A0A9J5Y4N2"/>
<keyword evidence="2" id="KW-1185">Reference proteome</keyword>
<accession>A0A9J5Y4N2</accession>
<comment type="caution">
    <text evidence="1">The sequence shown here is derived from an EMBL/GenBank/DDBJ whole genome shotgun (WGS) entry which is preliminary data.</text>
</comment>
<dbReference type="OrthoDB" id="1436172at2759"/>
<dbReference type="Proteomes" id="UP000824120">
    <property type="component" value="Chromosome 7"/>
</dbReference>
<evidence type="ECO:0000313" key="2">
    <source>
        <dbReference type="Proteomes" id="UP000824120"/>
    </source>
</evidence>
<proteinExistence type="predicted"/>
<protein>
    <submittedName>
        <fullName evidence="1">Uncharacterized protein</fullName>
    </submittedName>
</protein>
<gene>
    <name evidence="1" type="ORF">H5410_036389</name>
</gene>
<name>A0A9J5Y4N2_SOLCO</name>